<sequence length="371" mass="40897">MMKEIRLILLAGALLLAGAPLLLMTTAGFCQSDMNITEQDLARFRESPMEFFFEMESGSAIRAAEILLQEKDLHNGERKDILTTMGMIYLAEGHPRAARASFMECITQDPQAELTGAAKLPPPVVNLFYSLRDSIVLARRIERPLQLNTLAIGDIENNSIIPGPFDLDKFAKGLVHIITTDLSGIDNLTLVDRQRLDVLRREIEMNNNDAIFDPEKRVAFGKLTGAGSFLFGSLMMAEKNNLRIDLRLVETETGEILLAESVDGKAKSGSDLIKLEQKLVVDILAPKIKDLLGGGPEDWDKNLKNQIRRREDEKYLVMVLATGRAVLAEEAGDLAAAATAWAEVVALDPRNEQAAGRTRSLAAYAAYTSKE</sequence>
<evidence type="ECO:0000313" key="2">
    <source>
        <dbReference type="Proteomes" id="UP000777784"/>
    </source>
</evidence>
<gene>
    <name evidence="1" type="ORF">KJ970_14935</name>
</gene>
<evidence type="ECO:0000313" key="1">
    <source>
        <dbReference type="EMBL" id="MBU2692215.1"/>
    </source>
</evidence>
<organism evidence="1 2">
    <name type="scientific">Eiseniibacteriota bacterium</name>
    <dbReference type="NCBI Taxonomy" id="2212470"/>
    <lineage>
        <taxon>Bacteria</taxon>
        <taxon>Candidatus Eiseniibacteriota</taxon>
    </lineage>
</organism>
<name>A0A948W7G6_UNCEI</name>
<accession>A0A948W7G6</accession>
<proteinExistence type="predicted"/>
<dbReference type="AlphaFoldDB" id="A0A948W7G6"/>
<reference evidence="1" key="1">
    <citation type="submission" date="2021-05" db="EMBL/GenBank/DDBJ databases">
        <title>Energy efficiency and biological interactions define the core microbiome of deep oligotrophic groundwater.</title>
        <authorList>
            <person name="Mehrshad M."/>
            <person name="Lopez-Fernandez M."/>
            <person name="Bell E."/>
            <person name="Bernier-Latmani R."/>
            <person name="Bertilsson S."/>
            <person name="Dopson M."/>
        </authorList>
    </citation>
    <scope>NUCLEOTIDE SEQUENCE</scope>
    <source>
        <strain evidence="1">Modern_marine.mb.64</strain>
    </source>
</reference>
<dbReference type="EMBL" id="JAHJDP010000087">
    <property type="protein sequence ID" value="MBU2692215.1"/>
    <property type="molecule type" value="Genomic_DNA"/>
</dbReference>
<dbReference type="Gene3D" id="3.40.50.10610">
    <property type="entry name" value="ABC-type transport auxiliary lipoprotein component"/>
    <property type="match status" value="1"/>
</dbReference>
<comment type="caution">
    <text evidence="1">The sequence shown here is derived from an EMBL/GenBank/DDBJ whole genome shotgun (WGS) entry which is preliminary data.</text>
</comment>
<protein>
    <submittedName>
        <fullName evidence="1">CsgG/HfaB family protein</fullName>
    </submittedName>
</protein>
<dbReference type="Proteomes" id="UP000777784">
    <property type="component" value="Unassembled WGS sequence"/>
</dbReference>
<dbReference type="InterPro" id="IPR011990">
    <property type="entry name" value="TPR-like_helical_dom_sf"/>
</dbReference>
<dbReference type="SUPFAM" id="SSF48452">
    <property type="entry name" value="TPR-like"/>
    <property type="match status" value="1"/>
</dbReference>
<dbReference type="InterPro" id="IPR014094">
    <property type="entry name" value="LpoB"/>
</dbReference>
<dbReference type="Pfam" id="PF13036">
    <property type="entry name" value="LpoB"/>
    <property type="match status" value="1"/>
</dbReference>